<evidence type="ECO:0000256" key="3">
    <source>
        <dbReference type="ARBA" id="ARBA00023097"/>
    </source>
</evidence>
<keyword evidence="2" id="KW-0963">Cytoplasm</keyword>
<evidence type="ECO:0000259" key="4">
    <source>
        <dbReference type="Pfam" id="PF01965"/>
    </source>
</evidence>
<reference evidence="6" key="1">
    <citation type="submission" date="2020-01" db="EMBL/GenBank/DDBJ databases">
        <title>Draft genome sequence of the Termite Coptotermes fromosanus.</title>
        <authorList>
            <person name="Itakura S."/>
            <person name="Yosikawa Y."/>
            <person name="Umezawa K."/>
        </authorList>
    </citation>
    <scope>NUCLEOTIDE SEQUENCE [LARGE SCALE GENOMIC DNA]</scope>
</reference>
<evidence type="ECO:0000256" key="2">
    <source>
        <dbReference type="ARBA" id="ARBA00022490"/>
    </source>
</evidence>
<dbReference type="InterPro" id="IPR002818">
    <property type="entry name" value="DJ-1/PfpI"/>
</dbReference>
<accession>A0A6L2PW87</accession>
<dbReference type="InParanoid" id="A0A6L2PW87"/>
<dbReference type="EMBL" id="BLKM01009497">
    <property type="protein sequence ID" value="GFG36871.1"/>
    <property type="molecule type" value="Genomic_DNA"/>
</dbReference>
<dbReference type="GO" id="GO:0005739">
    <property type="term" value="C:mitochondrion"/>
    <property type="evidence" value="ECO:0007669"/>
    <property type="project" value="TreeGrafter"/>
</dbReference>
<gene>
    <name evidence="5" type="ORF">Cfor_08681</name>
</gene>
<dbReference type="Proteomes" id="UP000502823">
    <property type="component" value="Unassembled WGS sequence"/>
</dbReference>
<dbReference type="InterPro" id="IPR006287">
    <property type="entry name" value="DJ-1"/>
</dbReference>
<keyword evidence="6" id="KW-1185">Reference proteome</keyword>
<dbReference type="Pfam" id="PF01965">
    <property type="entry name" value="DJ-1_PfpI"/>
    <property type="match status" value="1"/>
</dbReference>
<comment type="subcellular location">
    <subcellularLocation>
        <location evidence="1">Cytoplasm</location>
    </subcellularLocation>
</comment>
<dbReference type="GO" id="GO:0005634">
    <property type="term" value="C:nucleus"/>
    <property type="evidence" value="ECO:0007669"/>
    <property type="project" value="TreeGrafter"/>
</dbReference>
<dbReference type="SUPFAM" id="SSF52317">
    <property type="entry name" value="Class I glutamine amidotransferase-like"/>
    <property type="match status" value="1"/>
</dbReference>
<dbReference type="GO" id="GO:1903189">
    <property type="term" value="P:glyoxal metabolic process"/>
    <property type="evidence" value="ECO:0007669"/>
    <property type="project" value="TreeGrafter"/>
</dbReference>
<protein>
    <recommendedName>
        <fullName evidence="4">DJ-1/PfpI domain-containing protein</fullName>
    </recommendedName>
</protein>
<dbReference type="AlphaFoldDB" id="A0A6L2PW87"/>
<dbReference type="GO" id="GO:0051896">
    <property type="term" value="P:regulation of phosphatidylinositol 3-kinase/protein kinase B signal transduction"/>
    <property type="evidence" value="ECO:0007669"/>
    <property type="project" value="UniProtKB-ARBA"/>
</dbReference>
<dbReference type="FunCoup" id="A0A6L2PW87">
    <property type="interactions" value="1216"/>
</dbReference>
<comment type="caution">
    <text evidence="5">The sequence shown here is derived from an EMBL/GenBank/DDBJ whole genome shotgun (WGS) entry which is preliminary data.</text>
</comment>
<dbReference type="GO" id="GO:0006979">
    <property type="term" value="P:response to oxidative stress"/>
    <property type="evidence" value="ECO:0007669"/>
    <property type="project" value="UniProtKB-ARBA"/>
</dbReference>
<dbReference type="InterPro" id="IPR050325">
    <property type="entry name" value="Prot/Nucl_acid_deglycase"/>
</dbReference>
<keyword evidence="3" id="KW-0558">Oxidation</keyword>
<evidence type="ECO:0000256" key="1">
    <source>
        <dbReference type="ARBA" id="ARBA00004496"/>
    </source>
</evidence>
<dbReference type="PANTHER" id="PTHR48094">
    <property type="entry name" value="PROTEIN/NUCLEIC ACID DEGLYCASE DJ-1-RELATED"/>
    <property type="match status" value="1"/>
</dbReference>
<dbReference type="GO" id="GO:0046295">
    <property type="term" value="P:glycolate biosynthetic process"/>
    <property type="evidence" value="ECO:0007669"/>
    <property type="project" value="TreeGrafter"/>
</dbReference>
<organism evidence="5 6">
    <name type="scientific">Coptotermes formosanus</name>
    <name type="common">Formosan subterranean termite</name>
    <dbReference type="NCBI Taxonomy" id="36987"/>
    <lineage>
        <taxon>Eukaryota</taxon>
        <taxon>Metazoa</taxon>
        <taxon>Ecdysozoa</taxon>
        <taxon>Arthropoda</taxon>
        <taxon>Hexapoda</taxon>
        <taxon>Insecta</taxon>
        <taxon>Pterygota</taxon>
        <taxon>Neoptera</taxon>
        <taxon>Polyneoptera</taxon>
        <taxon>Dictyoptera</taxon>
        <taxon>Blattodea</taxon>
        <taxon>Blattoidea</taxon>
        <taxon>Termitoidae</taxon>
        <taxon>Rhinotermitidae</taxon>
        <taxon>Coptotermes</taxon>
    </lineage>
</organism>
<dbReference type="CDD" id="cd03135">
    <property type="entry name" value="GATase1_DJ-1"/>
    <property type="match status" value="1"/>
</dbReference>
<dbReference type="OrthoDB" id="543156at2759"/>
<evidence type="ECO:0000313" key="5">
    <source>
        <dbReference type="EMBL" id="GFG36871.1"/>
    </source>
</evidence>
<dbReference type="PANTHER" id="PTHR48094:SF12">
    <property type="entry name" value="PARKINSON DISEASE PROTEIN 7 HOMOLOG"/>
    <property type="match status" value="1"/>
</dbReference>
<sequence length="155" mass="16407">MATKSALVLLAEGAEEMELVISVDVLRRAGVSVTVAGLSGTDPVRCSRNVVVCPDTSLQDAVTKAPFDVIVLPGGLQGAKNLAASSEVGLLLQQQEKEGRLVAAICAAPTALQAHNVGIGKSLTSYPSFREQLQEKYTYKEDSVVVDGWYIFPSD</sequence>
<dbReference type="FunFam" id="3.40.50.880:FF:000022">
    <property type="entry name" value="protein deglycase DJ-1"/>
    <property type="match status" value="1"/>
</dbReference>
<dbReference type="NCBIfam" id="TIGR01383">
    <property type="entry name" value="not_thiJ"/>
    <property type="match status" value="1"/>
</dbReference>
<evidence type="ECO:0000313" key="6">
    <source>
        <dbReference type="Proteomes" id="UP000502823"/>
    </source>
</evidence>
<dbReference type="InterPro" id="IPR029062">
    <property type="entry name" value="Class_I_gatase-like"/>
</dbReference>
<proteinExistence type="predicted"/>
<name>A0A6L2PW87_COPFO</name>
<dbReference type="Gene3D" id="3.40.50.880">
    <property type="match status" value="1"/>
</dbReference>
<feature type="domain" description="DJ-1/PfpI" evidence="4">
    <location>
        <begin position="4"/>
        <end position="148"/>
    </location>
</feature>